<proteinExistence type="predicted"/>
<dbReference type="Proteomes" id="UP000000366">
    <property type="component" value="Chromosome"/>
</dbReference>
<dbReference type="AlphaFoldDB" id="A2SCA4"/>
<dbReference type="KEGG" id="mpt:Mpe_A0231"/>
<dbReference type="HOGENOM" id="CLU_113723_0_0_4"/>
<dbReference type="EMBL" id="CP000555">
    <property type="protein sequence ID" value="ABM93193.1"/>
    <property type="molecule type" value="Genomic_DNA"/>
</dbReference>
<protein>
    <submittedName>
        <fullName evidence="2">Lipoprotein, putative</fullName>
    </submittedName>
</protein>
<keyword evidence="1" id="KW-0732">Signal</keyword>
<dbReference type="RefSeq" id="WP_011827832.1">
    <property type="nucleotide sequence ID" value="NC_008825.1"/>
</dbReference>
<dbReference type="InterPro" id="IPR024409">
    <property type="entry name" value="DUF3833"/>
</dbReference>
<evidence type="ECO:0000313" key="3">
    <source>
        <dbReference type="Proteomes" id="UP000000366"/>
    </source>
</evidence>
<feature type="chain" id="PRO_5002645334" evidence="1">
    <location>
        <begin position="18"/>
        <end position="182"/>
    </location>
</feature>
<keyword evidence="3" id="KW-1185">Reference proteome</keyword>
<keyword evidence="2" id="KW-0449">Lipoprotein</keyword>
<gene>
    <name evidence="2" type="ordered locus">Mpe_A0231</name>
</gene>
<dbReference type="eggNOG" id="ENOG5031DNS">
    <property type="taxonomic scope" value="Bacteria"/>
</dbReference>
<organism evidence="2 3">
    <name type="scientific">Methylibium petroleiphilum (strain ATCC BAA-1232 / LMG 22953 / PM1)</name>
    <dbReference type="NCBI Taxonomy" id="420662"/>
    <lineage>
        <taxon>Bacteria</taxon>
        <taxon>Pseudomonadati</taxon>
        <taxon>Pseudomonadota</taxon>
        <taxon>Betaproteobacteria</taxon>
        <taxon>Burkholderiales</taxon>
        <taxon>Sphaerotilaceae</taxon>
        <taxon>Methylibium</taxon>
    </lineage>
</organism>
<name>A2SCA4_METPP</name>
<dbReference type="STRING" id="420662.Mpe_A0231"/>
<reference evidence="2 3" key="1">
    <citation type="journal article" date="2007" name="J. Bacteriol.">
        <title>Whole-genome analysis of the methyl tert-butyl ether-degrading beta-proteobacterium Methylibium petroleiphilum PM1.</title>
        <authorList>
            <person name="Kane S.R."/>
            <person name="Chakicherla A.Y."/>
            <person name="Chain P.S.G."/>
            <person name="Schmidt R."/>
            <person name="Shin M.W."/>
            <person name="Legler T.C."/>
            <person name="Scow K.M."/>
            <person name="Larimer F.W."/>
            <person name="Lucas S.M."/>
            <person name="Richardson P.M."/>
            <person name="Hristova K.R."/>
        </authorList>
    </citation>
    <scope>NUCLEOTIDE SEQUENCE [LARGE SCALE GENOMIC DNA]</scope>
    <source>
        <strain evidence="3">ATCC BAA-1232 / LMG 22953 / PM1</strain>
    </source>
</reference>
<accession>A2SCA4</accession>
<dbReference type="PROSITE" id="PS51257">
    <property type="entry name" value="PROKAR_LIPOPROTEIN"/>
    <property type="match status" value="1"/>
</dbReference>
<evidence type="ECO:0000256" key="1">
    <source>
        <dbReference type="SAM" id="SignalP"/>
    </source>
</evidence>
<sequence>MNKRTLLAAVGATVALAATGGLTGCAGPTVADYAAEQPTLDLAQYFNGTLDAHGVFTDRSGKVVKRFRVVMKCSWQGHDGVLDEDFTYSDGTKQRRVWRLKKLDGGRYTGTADDVSGEAQGQAAGNAFNWRYTLRLPVDGRVIDVQFDDWMYLMDERVMLNKAVMSKFGVRLGEVTLSFYKR</sequence>
<dbReference type="Pfam" id="PF12915">
    <property type="entry name" value="DUF3833"/>
    <property type="match status" value="1"/>
</dbReference>
<feature type="signal peptide" evidence="1">
    <location>
        <begin position="1"/>
        <end position="17"/>
    </location>
</feature>
<evidence type="ECO:0000313" key="2">
    <source>
        <dbReference type="EMBL" id="ABM93193.1"/>
    </source>
</evidence>